<protein>
    <submittedName>
        <fullName evidence="1">Uncharacterized protein</fullName>
    </submittedName>
</protein>
<proteinExistence type="predicted"/>
<keyword evidence="2" id="KW-1185">Reference proteome</keyword>
<comment type="caution">
    <text evidence="1">The sequence shown here is derived from an EMBL/GenBank/DDBJ whole genome shotgun (WGS) entry which is preliminary data.</text>
</comment>
<organism evidence="1 2">
    <name type="scientific">Larimichthys crocea</name>
    <name type="common">Large yellow croaker</name>
    <name type="synonym">Pseudosciaena crocea</name>
    <dbReference type="NCBI Taxonomy" id="215358"/>
    <lineage>
        <taxon>Eukaryota</taxon>
        <taxon>Metazoa</taxon>
        <taxon>Chordata</taxon>
        <taxon>Craniata</taxon>
        <taxon>Vertebrata</taxon>
        <taxon>Euteleostomi</taxon>
        <taxon>Actinopterygii</taxon>
        <taxon>Neopterygii</taxon>
        <taxon>Teleostei</taxon>
        <taxon>Neoteleostei</taxon>
        <taxon>Acanthomorphata</taxon>
        <taxon>Eupercaria</taxon>
        <taxon>Sciaenidae</taxon>
        <taxon>Larimichthys</taxon>
    </lineage>
</organism>
<dbReference type="EMBL" id="CM011693">
    <property type="protein sequence ID" value="TMS05066.1"/>
    <property type="molecule type" value="Genomic_DNA"/>
</dbReference>
<reference evidence="1" key="1">
    <citation type="submission" date="2018-11" db="EMBL/GenBank/DDBJ databases">
        <title>The sequence and de novo assembly of Larimichthys crocea genome using PacBio and Hi-C technologies.</title>
        <authorList>
            <person name="Xu P."/>
            <person name="Chen B."/>
            <person name="Zhou Z."/>
            <person name="Ke Q."/>
            <person name="Wu Y."/>
            <person name="Bai H."/>
            <person name="Pu F."/>
        </authorList>
    </citation>
    <scope>NUCLEOTIDE SEQUENCE</scope>
    <source>
        <tissue evidence="1">Muscle</tissue>
    </source>
</reference>
<sequence length="262" mass="28013">MEIEKEVKKMTLGHEFGAGAACLKCKDKCEGFELHFWRKICRNCKCGLAEHNVQMNSEENKKVGKLFEDTKYTGLIAKLKTDGIPSYKGNMITISLPSPATAYVVPPSASSTVVPPSATAGTVQPAGAAAGTAPSSAQTQAQAQVQPQVQPVPAAVAPVKVNKVPVAVSATSATVVPVPKDVPMKSVTYDWAPPVANKYLAVRYIELLPPEKRPVAGTEGAAYRRQQMARQLPEHDQDPSKCHELSPCRGQANAAVCPQVQR</sequence>
<accession>A0ACD3QD04</accession>
<evidence type="ECO:0000313" key="1">
    <source>
        <dbReference type="EMBL" id="TMS05066.1"/>
    </source>
</evidence>
<dbReference type="Proteomes" id="UP000793456">
    <property type="component" value="Chromosome XX"/>
</dbReference>
<name>A0ACD3QD04_LARCR</name>
<evidence type="ECO:0000313" key="2">
    <source>
        <dbReference type="Proteomes" id="UP000793456"/>
    </source>
</evidence>
<gene>
    <name evidence="1" type="ORF">E3U43_004316</name>
</gene>